<evidence type="ECO:0000313" key="1">
    <source>
        <dbReference type="EMBL" id="GGB26780.1"/>
    </source>
</evidence>
<dbReference type="Proteomes" id="UP000621492">
    <property type="component" value="Unassembled WGS sequence"/>
</dbReference>
<sequence length="76" mass="8740">MSKQKDGLLLEKLINPKDYDVVICVDGQTGRLFEYGKETTKYVKKIELSHEAGKRAELTVKRHVASKDVIEYLENE</sequence>
<dbReference type="AlphaFoldDB" id="A0A9W5X3Y3"/>
<evidence type="ECO:0000313" key="2">
    <source>
        <dbReference type="Proteomes" id="UP000621492"/>
    </source>
</evidence>
<reference evidence="1" key="1">
    <citation type="journal article" date="2014" name="Int. J. Syst. Evol. Microbiol.">
        <title>Complete genome sequence of Corynebacterium casei LMG S-19264T (=DSM 44701T), isolated from a smear-ripened cheese.</title>
        <authorList>
            <consortium name="US DOE Joint Genome Institute (JGI-PGF)"/>
            <person name="Walter F."/>
            <person name="Albersmeier A."/>
            <person name="Kalinowski J."/>
            <person name="Ruckert C."/>
        </authorList>
    </citation>
    <scope>NUCLEOTIDE SEQUENCE</scope>
    <source>
        <strain evidence="1">CGMCC 1.15454</strain>
    </source>
</reference>
<gene>
    <name evidence="1" type="ORF">GCM10011409_00110</name>
</gene>
<organism evidence="1 2">
    <name type="scientific">Lentibacillus populi</name>
    <dbReference type="NCBI Taxonomy" id="1827502"/>
    <lineage>
        <taxon>Bacteria</taxon>
        <taxon>Bacillati</taxon>
        <taxon>Bacillota</taxon>
        <taxon>Bacilli</taxon>
        <taxon>Bacillales</taxon>
        <taxon>Bacillaceae</taxon>
        <taxon>Lentibacillus</taxon>
    </lineage>
</organism>
<dbReference type="RefSeq" id="WP_188724497.1">
    <property type="nucleotide sequence ID" value="NZ_BMJD01000001.1"/>
</dbReference>
<proteinExistence type="predicted"/>
<reference evidence="1" key="2">
    <citation type="submission" date="2020-09" db="EMBL/GenBank/DDBJ databases">
        <authorList>
            <person name="Sun Q."/>
            <person name="Zhou Y."/>
        </authorList>
    </citation>
    <scope>NUCLEOTIDE SEQUENCE</scope>
    <source>
        <strain evidence="1">CGMCC 1.15454</strain>
    </source>
</reference>
<name>A0A9W5X3Y3_9BACI</name>
<comment type="caution">
    <text evidence="1">The sequence shown here is derived from an EMBL/GenBank/DDBJ whole genome shotgun (WGS) entry which is preliminary data.</text>
</comment>
<keyword evidence="2" id="KW-1185">Reference proteome</keyword>
<accession>A0A9W5X3Y3</accession>
<dbReference type="EMBL" id="BMJD01000001">
    <property type="protein sequence ID" value="GGB26780.1"/>
    <property type="molecule type" value="Genomic_DNA"/>
</dbReference>
<protein>
    <submittedName>
        <fullName evidence="1">Uncharacterized protein</fullName>
    </submittedName>
</protein>